<feature type="non-terminal residue" evidence="1">
    <location>
        <position position="151"/>
    </location>
</feature>
<dbReference type="EMBL" id="CAIIXF020000004">
    <property type="protein sequence ID" value="CAH1781387.1"/>
    <property type="molecule type" value="Genomic_DNA"/>
</dbReference>
<evidence type="ECO:0000313" key="2">
    <source>
        <dbReference type="Proteomes" id="UP000749559"/>
    </source>
</evidence>
<sequence length="151" mass="16562">MARNSSDQVATTNPCKACCLKYVWQGKSQPATKKNDTPQLREGIPARIESFRNKHKRLMSIVIPASVVLFLWVAYGIKKNIWGLFVDNYFMSVTMVFGAVFAGLTGQASAAIAFPVMTLVFKIPPPVARDVAVMIQSGGMSASTFTIFYMG</sequence>
<dbReference type="PANTHER" id="PTHR31154">
    <property type="entry name" value="MEMBRANE TRANSPORTER PROTEIN"/>
    <property type="match status" value="1"/>
</dbReference>
<evidence type="ECO:0000313" key="1">
    <source>
        <dbReference type="EMBL" id="CAH1781387.1"/>
    </source>
</evidence>
<dbReference type="PANTHER" id="PTHR31154:SF4">
    <property type="entry name" value="MEMBRANE TRANSPORTER PROTEIN"/>
    <property type="match status" value="1"/>
</dbReference>
<keyword evidence="2" id="KW-1185">Reference proteome</keyword>
<protein>
    <submittedName>
        <fullName evidence="1">Uncharacterized protein</fullName>
    </submittedName>
</protein>
<proteinExistence type="predicted"/>
<organism evidence="1 2">
    <name type="scientific">Owenia fusiformis</name>
    <name type="common">Polychaete worm</name>
    <dbReference type="NCBI Taxonomy" id="6347"/>
    <lineage>
        <taxon>Eukaryota</taxon>
        <taxon>Metazoa</taxon>
        <taxon>Spiralia</taxon>
        <taxon>Lophotrochozoa</taxon>
        <taxon>Annelida</taxon>
        <taxon>Polychaeta</taxon>
        <taxon>Sedentaria</taxon>
        <taxon>Canalipalpata</taxon>
        <taxon>Sabellida</taxon>
        <taxon>Oweniida</taxon>
        <taxon>Oweniidae</taxon>
        <taxon>Owenia</taxon>
    </lineage>
</organism>
<name>A0A8J1UBW6_OWEFU</name>
<dbReference type="AlphaFoldDB" id="A0A8J1UBW6"/>
<dbReference type="OrthoDB" id="189301at2759"/>
<comment type="caution">
    <text evidence="1">The sequence shown here is derived from an EMBL/GenBank/DDBJ whole genome shotgun (WGS) entry which is preliminary data.</text>
</comment>
<dbReference type="Proteomes" id="UP000749559">
    <property type="component" value="Unassembled WGS sequence"/>
</dbReference>
<reference evidence="1" key="1">
    <citation type="submission" date="2022-03" db="EMBL/GenBank/DDBJ databases">
        <authorList>
            <person name="Martin C."/>
        </authorList>
    </citation>
    <scope>NUCLEOTIDE SEQUENCE</scope>
</reference>
<gene>
    <name evidence="1" type="ORF">OFUS_LOCUS7970</name>
</gene>
<accession>A0A8J1UBW6</accession>